<protein>
    <submittedName>
        <fullName evidence="5">Cystathionine gamma-lyase</fullName>
    </submittedName>
</protein>
<dbReference type="Gene3D" id="3.40.640.10">
    <property type="entry name" value="Type I PLP-dependent aspartate aminotransferase-like (Major domain)"/>
    <property type="match status" value="1"/>
</dbReference>
<dbReference type="AlphaFoldDB" id="A0A543PCM0"/>
<comment type="caution">
    <text evidence="5">The sequence shown here is derived from an EMBL/GenBank/DDBJ whole genome shotgun (WGS) entry which is preliminary data.</text>
</comment>
<dbReference type="EMBL" id="VFQE01000001">
    <property type="protein sequence ID" value="TQN41809.1"/>
    <property type="molecule type" value="Genomic_DNA"/>
</dbReference>
<proteinExistence type="inferred from homology"/>
<evidence type="ECO:0000256" key="3">
    <source>
        <dbReference type="PIRSR" id="PIRSR001434-2"/>
    </source>
</evidence>
<gene>
    <name evidence="5" type="ORF">FHU33_1193</name>
</gene>
<dbReference type="Gene3D" id="3.90.1150.10">
    <property type="entry name" value="Aspartate Aminotransferase, domain 1"/>
    <property type="match status" value="1"/>
</dbReference>
<dbReference type="GO" id="GO:0019343">
    <property type="term" value="P:cysteine biosynthetic process via cystathionine"/>
    <property type="evidence" value="ECO:0007669"/>
    <property type="project" value="TreeGrafter"/>
</dbReference>
<feature type="modified residue" description="N6-(pyridoxal phosphate)lysine" evidence="3">
    <location>
        <position position="203"/>
    </location>
</feature>
<keyword evidence="6" id="KW-1185">Reference proteome</keyword>
<comment type="similarity">
    <text evidence="4">Belongs to the trans-sulfuration enzymes family.</text>
</comment>
<dbReference type="GO" id="GO:0004123">
    <property type="term" value="F:cystathionine gamma-lyase activity"/>
    <property type="evidence" value="ECO:0007669"/>
    <property type="project" value="TreeGrafter"/>
</dbReference>
<name>A0A543PCM0_9ACTN</name>
<evidence type="ECO:0000256" key="1">
    <source>
        <dbReference type="ARBA" id="ARBA00001933"/>
    </source>
</evidence>
<dbReference type="PANTHER" id="PTHR11808:SF85">
    <property type="entry name" value="CYSTATHIONINE GAMMA-LYASE-RELATED"/>
    <property type="match status" value="1"/>
</dbReference>
<comment type="cofactor">
    <cofactor evidence="1 4">
        <name>pyridoxal 5'-phosphate</name>
        <dbReference type="ChEBI" id="CHEBI:597326"/>
    </cofactor>
</comment>
<keyword evidence="5" id="KW-0456">Lyase</keyword>
<keyword evidence="2 3" id="KW-0663">Pyridoxal phosphate</keyword>
<evidence type="ECO:0000313" key="5">
    <source>
        <dbReference type="EMBL" id="TQN41809.1"/>
    </source>
</evidence>
<dbReference type="GO" id="GO:0005737">
    <property type="term" value="C:cytoplasm"/>
    <property type="evidence" value="ECO:0007669"/>
    <property type="project" value="TreeGrafter"/>
</dbReference>
<dbReference type="Pfam" id="PF01053">
    <property type="entry name" value="Cys_Met_Meta_PP"/>
    <property type="match status" value="1"/>
</dbReference>
<dbReference type="GO" id="GO:0030170">
    <property type="term" value="F:pyridoxal phosphate binding"/>
    <property type="evidence" value="ECO:0007669"/>
    <property type="project" value="InterPro"/>
</dbReference>
<dbReference type="NCBIfam" id="NF005758">
    <property type="entry name" value="PRK07582.1"/>
    <property type="match status" value="1"/>
</dbReference>
<dbReference type="PANTHER" id="PTHR11808">
    <property type="entry name" value="TRANS-SULFURATION ENZYME FAMILY MEMBER"/>
    <property type="match status" value="1"/>
</dbReference>
<dbReference type="InterPro" id="IPR000277">
    <property type="entry name" value="Cys/Met-Metab_PyrdxlP-dep_enz"/>
</dbReference>
<dbReference type="InterPro" id="IPR015424">
    <property type="entry name" value="PyrdxlP-dep_Trfase"/>
</dbReference>
<organism evidence="5 6">
    <name type="scientific">Blastococcus colisei</name>
    <dbReference type="NCBI Taxonomy" id="1564162"/>
    <lineage>
        <taxon>Bacteria</taxon>
        <taxon>Bacillati</taxon>
        <taxon>Actinomycetota</taxon>
        <taxon>Actinomycetes</taxon>
        <taxon>Geodermatophilales</taxon>
        <taxon>Geodermatophilaceae</taxon>
        <taxon>Blastococcus</taxon>
    </lineage>
</organism>
<accession>A0A543PCM0</accession>
<dbReference type="PIRSF" id="PIRSF001434">
    <property type="entry name" value="CGS"/>
    <property type="match status" value="1"/>
</dbReference>
<dbReference type="InterPro" id="IPR015421">
    <property type="entry name" value="PyrdxlP-dep_Trfase_major"/>
</dbReference>
<evidence type="ECO:0000313" key="6">
    <source>
        <dbReference type="Proteomes" id="UP000319865"/>
    </source>
</evidence>
<dbReference type="GO" id="GO:0019346">
    <property type="term" value="P:transsulfuration"/>
    <property type="evidence" value="ECO:0007669"/>
    <property type="project" value="InterPro"/>
</dbReference>
<evidence type="ECO:0000256" key="2">
    <source>
        <dbReference type="ARBA" id="ARBA00022898"/>
    </source>
</evidence>
<dbReference type="RefSeq" id="WP_142024514.1">
    <property type="nucleotide sequence ID" value="NZ_VFQE01000001.1"/>
</dbReference>
<sequence length="378" mass="38867">MSEIAWGDGTRSVRAGEGVPVAGSPLRPSPVFAAPFHLADLAPRAGGADAYARTEHPTLRDFESAVGELDGGRCLSFATGMAALTAAVLACAGSGDRVVLPSDGYYTTRLLAAEELQRFGIAVEYVPTPGIEEFAAGGGLDGVRLVLLETPSNPQLDVCDIAAVARAATAAGALVAVDNTTATPLGQRPLELGADMTVGSDTKALTGHSDLLLGHVSTADDELFARVKGFRDRTGSTPGPFEAWLGHRSMSTLDLRLARQAANAAAVARLLASTPSVSGVRWPWLPGDPSFALASAQMLRPNGVVSAELPDADAVARLLAGTRLWTAATSFGGVHSSIDRRAQWGGDAVAPGFVRLSCGIEDTADLVADLSDALSGLS</sequence>
<evidence type="ECO:0000256" key="4">
    <source>
        <dbReference type="RuleBase" id="RU362118"/>
    </source>
</evidence>
<dbReference type="InterPro" id="IPR015422">
    <property type="entry name" value="PyrdxlP-dep_Trfase_small"/>
</dbReference>
<dbReference type="SUPFAM" id="SSF53383">
    <property type="entry name" value="PLP-dependent transferases"/>
    <property type="match status" value="1"/>
</dbReference>
<dbReference type="OrthoDB" id="9780685at2"/>
<reference evidence="5 6" key="1">
    <citation type="submission" date="2019-06" db="EMBL/GenBank/DDBJ databases">
        <title>Sequencing the genomes of 1000 actinobacteria strains.</title>
        <authorList>
            <person name="Klenk H.-P."/>
        </authorList>
    </citation>
    <scope>NUCLEOTIDE SEQUENCE [LARGE SCALE GENOMIC DNA]</scope>
    <source>
        <strain evidence="5 6">DSM 46837</strain>
    </source>
</reference>
<dbReference type="Proteomes" id="UP000319865">
    <property type="component" value="Unassembled WGS sequence"/>
</dbReference>